<gene>
    <name evidence="2" type="ORF">FJQ98_15795</name>
</gene>
<accession>A0ABX7ALZ3</accession>
<protein>
    <submittedName>
        <fullName evidence="2">Uncharacterized protein</fullName>
    </submittedName>
</protein>
<evidence type="ECO:0000256" key="1">
    <source>
        <dbReference type="SAM" id="Phobius"/>
    </source>
</evidence>
<evidence type="ECO:0000313" key="3">
    <source>
        <dbReference type="Proteomes" id="UP000596049"/>
    </source>
</evidence>
<dbReference type="Proteomes" id="UP000596049">
    <property type="component" value="Chromosome"/>
</dbReference>
<reference evidence="2 3" key="1">
    <citation type="submission" date="2020-01" db="EMBL/GenBank/DDBJ databases">
        <authorList>
            <person name="Liu G."/>
            <person name="Liu B."/>
        </authorList>
    </citation>
    <scope>NUCLEOTIDE SEQUENCE [LARGE SCALE GENOMIC DNA]</scope>
    <source>
        <strain evidence="2 3">FJAT-51161</strain>
    </source>
</reference>
<sequence length="101" mass="11650">MIINEWTVNSYLWTVVVAVLLLMIIIPVSVYFKNYTNSKINICIGIGILVFAVIVSSLSTKEKHIYYNYKDYSEVEQLESDGWEVVTVYDNKKIIHAKKGK</sequence>
<organism evidence="2 3">
    <name type="scientific">Lysinibacillus agricola</name>
    <dbReference type="NCBI Taxonomy" id="2590012"/>
    <lineage>
        <taxon>Bacteria</taxon>
        <taxon>Bacillati</taxon>
        <taxon>Bacillota</taxon>
        <taxon>Bacilli</taxon>
        <taxon>Bacillales</taxon>
        <taxon>Bacillaceae</taxon>
        <taxon>Lysinibacillus</taxon>
    </lineage>
</organism>
<name>A0ABX7ALZ3_9BACI</name>
<keyword evidence="3" id="KW-1185">Reference proteome</keyword>
<keyword evidence="1" id="KW-1133">Transmembrane helix</keyword>
<keyword evidence="1" id="KW-0812">Transmembrane</keyword>
<evidence type="ECO:0000313" key="2">
    <source>
        <dbReference type="EMBL" id="QQP10709.1"/>
    </source>
</evidence>
<dbReference type="RefSeq" id="WP_053596759.1">
    <property type="nucleotide sequence ID" value="NZ_CP067341.1"/>
</dbReference>
<dbReference type="EMBL" id="CP067341">
    <property type="protein sequence ID" value="QQP10709.1"/>
    <property type="molecule type" value="Genomic_DNA"/>
</dbReference>
<proteinExistence type="predicted"/>
<keyword evidence="1" id="KW-0472">Membrane</keyword>
<feature type="transmembrane region" description="Helical" evidence="1">
    <location>
        <begin position="12"/>
        <end position="32"/>
    </location>
</feature>
<feature type="transmembrane region" description="Helical" evidence="1">
    <location>
        <begin position="38"/>
        <end position="58"/>
    </location>
</feature>